<organism evidence="2 3">
    <name type="scientific">Paractinoplanes rishiriensis</name>
    <dbReference type="NCBI Taxonomy" id="1050105"/>
    <lineage>
        <taxon>Bacteria</taxon>
        <taxon>Bacillati</taxon>
        <taxon>Actinomycetota</taxon>
        <taxon>Actinomycetes</taxon>
        <taxon>Micromonosporales</taxon>
        <taxon>Micromonosporaceae</taxon>
        <taxon>Paractinoplanes</taxon>
    </lineage>
</organism>
<evidence type="ECO:0000313" key="3">
    <source>
        <dbReference type="Proteomes" id="UP000636960"/>
    </source>
</evidence>
<dbReference type="InterPro" id="IPR029058">
    <property type="entry name" value="AB_hydrolase_fold"/>
</dbReference>
<dbReference type="InterPro" id="IPR050471">
    <property type="entry name" value="AB_hydrolase"/>
</dbReference>
<dbReference type="PANTHER" id="PTHR43433">
    <property type="entry name" value="HYDROLASE, ALPHA/BETA FOLD FAMILY PROTEIN"/>
    <property type="match status" value="1"/>
</dbReference>
<gene>
    <name evidence="2" type="ORF">Ari01nite_38890</name>
</gene>
<accession>A0A919K059</accession>
<dbReference type="InterPro" id="IPR000073">
    <property type="entry name" value="AB_hydrolase_1"/>
</dbReference>
<dbReference type="Proteomes" id="UP000636960">
    <property type="component" value="Unassembled WGS sequence"/>
</dbReference>
<keyword evidence="3" id="KW-1185">Reference proteome</keyword>
<name>A0A919K059_9ACTN</name>
<evidence type="ECO:0000259" key="1">
    <source>
        <dbReference type="Pfam" id="PF00561"/>
    </source>
</evidence>
<dbReference type="SUPFAM" id="SSF53474">
    <property type="entry name" value="alpha/beta-Hydrolases"/>
    <property type="match status" value="1"/>
</dbReference>
<dbReference type="Gene3D" id="3.40.50.1820">
    <property type="entry name" value="alpha/beta hydrolase"/>
    <property type="match status" value="1"/>
</dbReference>
<proteinExistence type="predicted"/>
<sequence length="283" mass="30101">MVETGVVATPDGRALAMCQWGPPDGAPMFYLHGTPGSRLMRHVDGTYERAGVRVITYDRPGYGRSPRLPGRQVAHAAADVAVIADHLGLDRFAVCGVSGGGPHALAVCAMLGRRVTRGATVVCVGPYAEPDLDFFAGLTPEDAEDWRVTERGGDALVAKLQAEAAGLREAFPPDETADAVHQMLAETLVEATAEGIDGMLDDELSLIRPWGFNVADIAVPVQIMAARDDELIPPAQSQWLADHIRTAELVVVPGDHLGFERNAEEEKLIAWLAGGHSRGAQGT</sequence>
<dbReference type="AlphaFoldDB" id="A0A919K059"/>
<dbReference type="PANTHER" id="PTHR43433:SF5">
    <property type="entry name" value="AB HYDROLASE-1 DOMAIN-CONTAINING PROTEIN"/>
    <property type="match status" value="1"/>
</dbReference>
<dbReference type="Pfam" id="PF00561">
    <property type="entry name" value="Abhydrolase_1"/>
    <property type="match status" value="1"/>
</dbReference>
<dbReference type="RefSeq" id="WP_203782688.1">
    <property type="nucleotide sequence ID" value="NZ_BOMV01000044.1"/>
</dbReference>
<reference evidence="2" key="1">
    <citation type="submission" date="2021-01" db="EMBL/GenBank/DDBJ databases">
        <title>Whole genome shotgun sequence of Actinoplanes rishiriensis NBRC 108556.</title>
        <authorList>
            <person name="Komaki H."/>
            <person name="Tamura T."/>
        </authorList>
    </citation>
    <scope>NUCLEOTIDE SEQUENCE</scope>
    <source>
        <strain evidence="2">NBRC 108556</strain>
    </source>
</reference>
<comment type="caution">
    <text evidence="2">The sequence shown here is derived from an EMBL/GenBank/DDBJ whole genome shotgun (WGS) entry which is preliminary data.</text>
</comment>
<keyword evidence="2" id="KW-0378">Hydrolase</keyword>
<feature type="domain" description="AB hydrolase-1" evidence="1">
    <location>
        <begin position="27"/>
        <end position="260"/>
    </location>
</feature>
<dbReference type="GO" id="GO:0016787">
    <property type="term" value="F:hydrolase activity"/>
    <property type="evidence" value="ECO:0007669"/>
    <property type="project" value="UniProtKB-KW"/>
</dbReference>
<dbReference type="EMBL" id="BOMV01000044">
    <property type="protein sequence ID" value="GIE96424.1"/>
    <property type="molecule type" value="Genomic_DNA"/>
</dbReference>
<protein>
    <submittedName>
        <fullName evidence="2">Alpha/beta hydrolase</fullName>
    </submittedName>
</protein>
<dbReference type="PRINTS" id="PR00111">
    <property type="entry name" value="ABHYDROLASE"/>
</dbReference>
<evidence type="ECO:0000313" key="2">
    <source>
        <dbReference type="EMBL" id="GIE96424.1"/>
    </source>
</evidence>